<comment type="similarity">
    <text evidence="1 7">Belongs to the TRAFAC class myosin-kinesin ATPase superfamily. Myosin family.</text>
</comment>
<dbReference type="PANTHER" id="PTHR13140">
    <property type="entry name" value="MYOSIN"/>
    <property type="match status" value="1"/>
</dbReference>
<dbReference type="InterPro" id="IPR027417">
    <property type="entry name" value="P-loop_NTPase"/>
</dbReference>
<sequence>MAARNDKSLTSSYLFIITNVAVVRTKLEIRSLRGGFARKKGRQVARCAWFLFKDSRFQEMPANAEEFGKIVWAPDDREGYVLGQIVDLGTEQVTVKPLKGDTQIRARYDSVFPAEDDLRKDVDDNCALMYLNEGTLLNNCRIRYARRQIYTYVANILISINPYESIPDLYSQKTIRKYQGKSLGTLPPHIFAIADKAYRDMKRLRESQSVIVSGESGAGKTESQKCILRYLCENWGSAAGNIEKSILETNPILEAFGNAKTLRNNNSSRFGKFVEIHFGPKLNVAGGFVSHYLLEKSRICHQQAGERNYHVFYQLIAGADEQTRKRLKLRGPDHFQYLKSGCTQFFASSSSRRGVPPSALSPECKSKGFLEDSMVDDFADFQRLSKALEDLGIPRSQVDSIFDTIAALLHLGNVRFVENTEDSRGGCVLDPAATESSSVAAQLLGLDDYELRHGLVSRMMQPTKGGVKGTMIMVPLKVHEANAARDALAKAIYSRLFDFIVASINRRIPFGDSQSYIGVLDIAGFEFFAVNSFEQFCINYCNEKLQQFFNDRILKQEQELYAKEGLNVPKIEYSDNQDCIDLFEMRPMGLLDMLDEESKLPRPTPQHFTGAVHQTHAKHFRLTSEKPSKKIIVDAAEVETPRAPRDAR</sequence>
<dbReference type="Gene3D" id="3.40.850.10">
    <property type="entry name" value="Kinesin motor domain"/>
    <property type="match status" value="1"/>
</dbReference>
<reference evidence="12" key="1">
    <citation type="submission" date="2016-11" db="UniProtKB">
        <authorList>
            <consortium name="WormBaseParasite"/>
        </authorList>
    </citation>
    <scope>IDENTIFICATION</scope>
</reference>
<dbReference type="PROSITE" id="PS51456">
    <property type="entry name" value="MYOSIN_MOTOR"/>
    <property type="match status" value="1"/>
</dbReference>
<proteinExistence type="inferred from homology"/>
<evidence type="ECO:0000259" key="9">
    <source>
        <dbReference type="PROSITE" id="PS51456"/>
    </source>
</evidence>
<organism evidence="11 12">
    <name type="scientific">Steinernema glaseri</name>
    <dbReference type="NCBI Taxonomy" id="37863"/>
    <lineage>
        <taxon>Eukaryota</taxon>
        <taxon>Metazoa</taxon>
        <taxon>Ecdysozoa</taxon>
        <taxon>Nematoda</taxon>
        <taxon>Chromadorea</taxon>
        <taxon>Rhabditida</taxon>
        <taxon>Tylenchina</taxon>
        <taxon>Panagrolaimomorpha</taxon>
        <taxon>Strongyloidoidea</taxon>
        <taxon>Steinernematidae</taxon>
        <taxon>Steinernema</taxon>
    </lineage>
</organism>
<dbReference type="FunFam" id="1.10.10.820:FF:000001">
    <property type="entry name" value="Myosin heavy chain"/>
    <property type="match status" value="1"/>
</dbReference>
<evidence type="ECO:0000256" key="5">
    <source>
        <dbReference type="ARBA" id="ARBA00023175"/>
    </source>
</evidence>
<dbReference type="InterPro" id="IPR004009">
    <property type="entry name" value="SH3_Myosin"/>
</dbReference>
<dbReference type="SMART" id="SM00242">
    <property type="entry name" value="MYSc"/>
    <property type="match status" value="1"/>
</dbReference>
<keyword evidence="3 7" id="KW-0067">ATP-binding</keyword>
<dbReference type="InterPro" id="IPR008989">
    <property type="entry name" value="Myosin_S1_N"/>
</dbReference>
<dbReference type="GO" id="GO:0030139">
    <property type="term" value="C:endocytic vesicle"/>
    <property type="evidence" value="ECO:0007669"/>
    <property type="project" value="TreeGrafter"/>
</dbReference>
<evidence type="ECO:0000313" key="12">
    <source>
        <dbReference type="WBParaSite" id="L893_g4534.t1"/>
    </source>
</evidence>
<dbReference type="Gene3D" id="2.30.30.360">
    <property type="entry name" value="Myosin S1 fragment, N-terminal"/>
    <property type="match status" value="1"/>
</dbReference>
<feature type="binding site" evidence="7">
    <location>
        <begin position="214"/>
        <end position="221"/>
    </location>
    <ligand>
        <name>ATP</name>
        <dbReference type="ChEBI" id="CHEBI:30616"/>
    </ligand>
</feature>
<evidence type="ECO:0000256" key="3">
    <source>
        <dbReference type="ARBA" id="ARBA00022840"/>
    </source>
</evidence>
<protein>
    <submittedName>
        <fullName evidence="12">Unconventional myosin-VI</fullName>
    </submittedName>
</protein>
<evidence type="ECO:0000256" key="2">
    <source>
        <dbReference type="ARBA" id="ARBA00022741"/>
    </source>
</evidence>
<dbReference type="PROSITE" id="PS51844">
    <property type="entry name" value="SH3_LIKE"/>
    <property type="match status" value="1"/>
</dbReference>
<feature type="domain" description="Myosin N-terminal SH3-like" evidence="10">
    <location>
        <begin position="66"/>
        <end position="116"/>
    </location>
</feature>
<feature type="region of interest" description="Disordered" evidence="8">
    <location>
        <begin position="624"/>
        <end position="648"/>
    </location>
</feature>
<name>A0A1I8AD67_9BILA</name>
<evidence type="ECO:0000256" key="8">
    <source>
        <dbReference type="SAM" id="MobiDB-lite"/>
    </source>
</evidence>
<dbReference type="Proteomes" id="UP000095287">
    <property type="component" value="Unplaced"/>
</dbReference>
<dbReference type="InterPro" id="IPR036961">
    <property type="entry name" value="Kinesin_motor_dom_sf"/>
</dbReference>
<dbReference type="InterPro" id="IPR001609">
    <property type="entry name" value="Myosin_head_motor_dom-like"/>
</dbReference>
<dbReference type="Pfam" id="PF00063">
    <property type="entry name" value="Myosin_head"/>
    <property type="match status" value="1"/>
</dbReference>
<dbReference type="SUPFAM" id="SSF52540">
    <property type="entry name" value="P-loop containing nucleoside triphosphate hydrolases"/>
    <property type="match status" value="1"/>
</dbReference>
<evidence type="ECO:0000259" key="10">
    <source>
        <dbReference type="PROSITE" id="PS51844"/>
    </source>
</evidence>
<dbReference type="GO" id="GO:0007015">
    <property type="term" value="P:actin filament organization"/>
    <property type="evidence" value="ECO:0007669"/>
    <property type="project" value="TreeGrafter"/>
</dbReference>
<evidence type="ECO:0000256" key="7">
    <source>
        <dbReference type="PROSITE-ProRule" id="PRU00782"/>
    </source>
</evidence>
<dbReference type="GO" id="GO:0000146">
    <property type="term" value="F:microfilament motor activity"/>
    <property type="evidence" value="ECO:0007669"/>
    <property type="project" value="TreeGrafter"/>
</dbReference>
<dbReference type="GO" id="GO:0051015">
    <property type="term" value="F:actin filament binding"/>
    <property type="evidence" value="ECO:0007669"/>
    <property type="project" value="InterPro"/>
</dbReference>
<dbReference type="PANTHER" id="PTHR13140:SF745">
    <property type="entry name" value="UNCONVENTIONAL MYOSIN-VI"/>
    <property type="match status" value="1"/>
</dbReference>
<keyword evidence="5 7" id="KW-0505">Motor protein</keyword>
<dbReference type="Gene3D" id="1.20.120.720">
    <property type="entry name" value="Myosin VI head, motor domain, U50 subdomain"/>
    <property type="match status" value="1"/>
</dbReference>
<keyword evidence="2 7" id="KW-0547">Nucleotide-binding</keyword>
<dbReference type="WBParaSite" id="L893_g4534.t1">
    <property type="protein sequence ID" value="L893_g4534.t1"/>
    <property type="gene ID" value="L893_g4534"/>
</dbReference>
<dbReference type="GO" id="GO:0030048">
    <property type="term" value="P:actin filament-based movement"/>
    <property type="evidence" value="ECO:0007669"/>
    <property type="project" value="TreeGrafter"/>
</dbReference>
<evidence type="ECO:0000313" key="11">
    <source>
        <dbReference type="Proteomes" id="UP000095287"/>
    </source>
</evidence>
<dbReference type="Gene3D" id="1.10.10.820">
    <property type="match status" value="1"/>
</dbReference>
<keyword evidence="4 7" id="KW-0518">Myosin</keyword>
<dbReference type="Gene3D" id="1.20.58.530">
    <property type="match status" value="1"/>
</dbReference>
<keyword evidence="11" id="KW-1185">Reference proteome</keyword>
<dbReference type="FunFam" id="3.40.850.10:FF:000018">
    <property type="entry name" value="unconventional myosin-VI isoform X1"/>
    <property type="match status" value="1"/>
</dbReference>
<dbReference type="GO" id="GO:0005886">
    <property type="term" value="C:plasma membrane"/>
    <property type="evidence" value="ECO:0007669"/>
    <property type="project" value="TreeGrafter"/>
</dbReference>
<feature type="domain" description="Myosin motor" evidence="9">
    <location>
        <begin position="120"/>
        <end position="648"/>
    </location>
</feature>
<dbReference type="GO" id="GO:0005524">
    <property type="term" value="F:ATP binding"/>
    <property type="evidence" value="ECO:0007669"/>
    <property type="project" value="UniProtKB-UniRule"/>
</dbReference>
<dbReference type="PRINTS" id="PR00193">
    <property type="entry name" value="MYOSINHEAVY"/>
</dbReference>
<dbReference type="Pfam" id="PF02736">
    <property type="entry name" value="Myosin_N"/>
    <property type="match status" value="1"/>
</dbReference>
<feature type="compositionally biased region" description="Basic and acidic residues" evidence="8">
    <location>
        <begin position="639"/>
        <end position="648"/>
    </location>
</feature>
<comment type="caution">
    <text evidence="7">Lacks conserved residue(s) required for the propagation of feature annotation.</text>
</comment>
<evidence type="ECO:0000256" key="4">
    <source>
        <dbReference type="ARBA" id="ARBA00023123"/>
    </source>
</evidence>
<accession>A0A1I8AD67</accession>
<evidence type="ECO:0000256" key="1">
    <source>
        <dbReference type="ARBA" id="ARBA00008314"/>
    </source>
</evidence>
<dbReference type="AlphaFoldDB" id="A0A1I8AD67"/>
<dbReference type="GO" id="GO:0016459">
    <property type="term" value="C:myosin complex"/>
    <property type="evidence" value="ECO:0007669"/>
    <property type="project" value="UniProtKB-KW"/>
</dbReference>
<keyword evidence="6 7" id="KW-0009">Actin-binding</keyword>
<evidence type="ECO:0000256" key="6">
    <source>
        <dbReference type="ARBA" id="ARBA00023203"/>
    </source>
</evidence>